<evidence type="ECO:0000313" key="3">
    <source>
        <dbReference type="Proteomes" id="UP000705867"/>
    </source>
</evidence>
<dbReference type="Gene3D" id="1.10.3210.10">
    <property type="entry name" value="Hypothetical protein af1432"/>
    <property type="match status" value="1"/>
</dbReference>
<evidence type="ECO:0000259" key="1">
    <source>
        <dbReference type="Pfam" id="PF01966"/>
    </source>
</evidence>
<organism evidence="2 3">
    <name type="scientific">Candidatus Nitrobium versatile</name>
    <dbReference type="NCBI Taxonomy" id="2884831"/>
    <lineage>
        <taxon>Bacteria</taxon>
        <taxon>Pseudomonadati</taxon>
        <taxon>Nitrospirota</taxon>
        <taxon>Nitrospiria</taxon>
        <taxon>Nitrospirales</taxon>
        <taxon>Nitrospiraceae</taxon>
        <taxon>Candidatus Nitrobium</taxon>
    </lineage>
</organism>
<sequence>MEVVTLIEKYYAPGSKAYHFLIHHGRMVAAKALQVAGRLNGKCPASTFPDSTFIEEASLLHDIGIYLTHAPEIGCFGPHPYIVHGFLGREILEREGLPEHALVCERHVGMGLTVVDIEANGFPLPLRDMTPHTLEEKIICFADKFYSKYEKTLLQEKPVAEVRKTIARYGEDKLKRFDEWMRFFGEPEHNDK</sequence>
<dbReference type="PANTHER" id="PTHR35795:SF1">
    <property type="entry name" value="BIS(5'-NUCLEOSYL)-TETRAPHOSPHATASE, SYMMETRICAL"/>
    <property type="match status" value="1"/>
</dbReference>
<dbReference type="InterPro" id="IPR006674">
    <property type="entry name" value="HD_domain"/>
</dbReference>
<dbReference type="Pfam" id="PF01966">
    <property type="entry name" value="HD"/>
    <property type="match status" value="1"/>
</dbReference>
<dbReference type="EMBL" id="JAIOIV010000040">
    <property type="protein sequence ID" value="MBZ0155628.1"/>
    <property type="molecule type" value="Genomic_DNA"/>
</dbReference>
<feature type="domain" description="HD" evidence="1">
    <location>
        <begin position="22"/>
        <end position="145"/>
    </location>
</feature>
<reference evidence="2" key="2">
    <citation type="submission" date="2021-08" db="EMBL/GenBank/DDBJ databases">
        <authorList>
            <person name="Dalcin Martins P."/>
        </authorList>
    </citation>
    <scope>NUCLEOTIDE SEQUENCE</scope>
    <source>
        <strain evidence="2">MAG_39</strain>
    </source>
</reference>
<protein>
    <submittedName>
        <fullName evidence="2">HD domain-containing protein</fullName>
    </submittedName>
</protein>
<reference evidence="2" key="1">
    <citation type="journal article" date="2021" name="bioRxiv">
        <title>Unraveling nitrogen, sulfur and carbon metabolic pathways and microbial community transcriptional responses to substrate deprivation and toxicity stresses in a bioreactor mimicking anoxic brackish coastal sediment conditions.</title>
        <authorList>
            <person name="Martins P.D."/>
            <person name="Echeveste M.J."/>
            <person name="Arshad A."/>
            <person name="Kurth J."/>
            <person name="Ouboter H."/>
            <person name="Jetten M.S.M."/>
            <person name="Welte C.U."/>
        </authorList>
    </citation>
    <scope>NUCLEOTIDE SEQUENCE</scope>
    <source>
        <strain evidence="2">MAG_39</strain>
    </source>
</reference>
<name>A0A953M1H3_9BACT</name>
<dbReference type="AlphaFoldDB" id="A0A953M1H3"/>
<dbReference type="InterPro" id="IPR051094">
    <property type="entry name" value="Diverse_Catalytic_Enzymes"/>
</dbReference>
<gene>
    <name evidence="2" type="ORF">K8I29_05345</name>
</gene>
<dbReference type="SUPFAM" id="SSF109604">
    <property type="entry name" value="HD-domain/PDEase-like"/>
    <property type="match status" value="1"/>
</dbReference>
<dbReference type="Proteomes" id="UP000705867">
    <property type="component" value="Unassembled WGS sequence"/>
</dbReference>
<comment type="caution">
    <text evidence="2">The sequence shown here is derived from an EMBL/GenBank/DDBJ whole genome shotgun (WGS) entry which is preliminary data.</text>
</comment>
<dbReference type="PANTHER" id="PTHR35795">
    <property type="entry name" value="SLR1885 PROTEIN"/>
    <property type="match status" value="1"/>
</dbReference>
<accession>A0A953M1H3</accession>
<evidence type="ECO:0000313" key="2">
    <source>
        <dbReference type="EMBL" id="MBZ0155628.1"/>
    </source>
</evidence>
<proteinExistence type="predicted"/>